<reference evidence="3" key="1">
    <citation type="submission" date="2023-03" db="EMBL/GenBank/DDBJ databases">
        <title>Massive genome expansion in bonnet fungi (Mycena s.s.) driven by repeated elements and novel gene families across ecological guilds.</title>
        <authorList>
            <consortium name="Lawrence Berkeley National Laboratory"/>
            <person name="Harder C.B."/>
            <person name="Miyauchi S."/>
            <person name="Viragh M."/>
            <person name="Kuo A."/>
            <person name="Thoen E."/>
            <person name="Andreopoulos B."/>
            <person name="Lu D."/>
            <person name="Skrede I."/>
            <person name="Drula E."/>
            <person name="Henrissat B."/>
            <person name="Morin E."/>
            <person name="Kohler A."/>
            <person name="Barry K."/>
            <person name="LaButti K."/>
            <person name="Morin E."/>
            <person name="Salamov A."/>
            <person name="Lipzen A."/>
            <person name="Mereny Z."/>
            <person name="Hegedus B."/>
            <person name="Baldrian P."/>
            <person name="Stursova M."/>
            <person name="Weitz H."/>
            <person name="Taylor A."/>
            <person name="Grigoriev I.V."/>
            <person name="Nagy L.G."/>
            <person name="Martin F."/>
            <person name="Kauserud H."/>
        </authorList>
    </citation>
    <scope>NUCLEOTIDE SEQUENCE</scope>
    <source>
        <strain evidence="3">CBHHK067</strain>
    </source>
</reference>
<feature type="compositionally biased region" description="Low complexity" evidence="1">
    <location>
        <begin position="261"/>
        <end position="272"/>
    </location>
</feature>
<gene>
    <name evidence="3" type="ORF">B0H17DRAFT_1182806</name>
</gene>
<evidence type="ECO:0000256" key="2">
    <source>
        <dbReference type="SAM" id="Phobius"/>
    </source>
</evidence>
<name>A0AAD7D2K3_MYCRO</name>
<keyword evidence="4" id="KW-1185">Reference proteome</keyword>
<comment type="caution">
    <text evidence="3">The sequence shown here is derived from an EMBL/GenBank/DDBJ whole genome shotgun (WGS) entry which is preliminary data.</text>
</comment>
<feature type="region of interest" description="Disordered" evidence="1">
    <location>
        <begin position="49"/>
        <end position="127"/>
    </location>
</feature>
<evidence type="ECO:0000313" key="4">
    <source>
        <dbReference type="Proteomes" id="UP001221757"/>
    </source>
</evidence>
<proteinExistence type="predicted"/>
<protein>
    <submittedName>
        <fullName evidence="3">Uncharacterized protein</fullName>
    </submittedName>
</protein>
<organism evidence="3 4">
    <name type="scientific">Mycena rosella</name>
    <name type="common">Pink bonnet</name>
    <name type="synonym">Agaricus rosellus</name>
    <dbReference type="NCBI Taxonomy" id="1033263"/>
    <lineage>
        <taxon>Eukaryota</taxon>
        <taxon>Fungi</taxon>
        <taxon>Dikarya</taxon>
        <taxon>Basidiomycota</taxon>
        <taxon>Agaricomycotina</taxon>
        <taxon>Agaricomycetes</taxon>
        <taxon>Agaricomycetidae</taxon>
        <taxon>Agaricales</taxon>
        <taxon>Marasmiineae</taxon>
        <taxon>Mycenaceae</taxon>
        <taxon>Mycena</taxon>
    </lineage>
</organism>
<feature type="compositionally biased region" description="Polar residues" evidence="1">
    <location>
        <begin position="57"/>
        <end position="87"/>
    </location>
</feature>
<dbReference type="AlphaFoldDB" id="A0AAD7D2K3"/>
<keyword evidence="2" id="KW-1133">Transmembrane helix</keyword>
<evidence type="ECO:0000256" key="1">
    <source>
        <dbReference type="SAM" id="MobiDB-lite"/>
    </source>
</evidence>
<evidence type="ECO:0000313" key="3">
    <source>
        <dbReference type="EMBL" id="KAJ7675551.1"/>
    </source>
</evidence>
<dbReference type="Proteomes" id="UP001221757">
    <property type="component" value="Unassembled WGS sequence"/>
</dbReference>
<feature type="transmembrane region" description="Helical" evidence="2">
    <location>
        <begin position="138"/>
        <end position="158"/>
    </location>
</feature>
<feature type="compositionally biased region" description="Basic and acidic residues" evidence="1">
    <location>
        <begin position="176"/>
        <end position="185"/>
    </location>
</feature>
<feature type="compositionally biased region" description="Low complexity" evidence="1">
    <location>
        <begin position="88"/>
        <end position="127"/>
    </location>
</feature>
<accession>A0AAD7D2K3</accession>
<feature type="compositionally biased region" description="Pro residues" evidence="1">
    <location>
        <begin position="251"/>
        <end position="260"/>
    </location>
</feature>
<sequence>MGGGQSSISASGVNPTCQSTACPFPTSSSQDIRSASSVFALSTVANSVFPSGPGSPSRATPTVSKPNSVTTNGFRPVNSTSLSGGTIPTSPASPTTSSSAPLRTATHPGLTSNTLPSSSLPSTTLATAPSTGFKHGPVLAGTLVPILVLALAAVGFIYHRRRIRLREREQARARFFGDEESKDGPADPSSGDAVDMAPSNPDIHIVSPAKKSSEACQNLFAASDKNDGGLTDGSSGSNIFERSRASTPEDYAPPTPPPRYSRPLPKIPTGAS</sequence>
<keyword evidence="2" id="KW-0812">Transmembrane</keyword>
<feature type="region of interest" description="Disordered" evidence="1">
    <location>
        <begin position="1"/>
        <end position="30"/>
    </location>
</feature>
<keyword evidence="2" id="KW-0472">Membrane</keyword>
<dbReference type="EMBL" id="JARKIE010000147">
    <property type="protein sequence ID" value="KAJ7675551.1"/>
    <property type="molecule type" value="Genomic_DNA"/>
</dbReference>
<feature type="region of interest" description="Disordered" evidence="1">
    <location>
        <begin position="176"/>
        <end position="272"/>
    </location>
</feature>